<dbReference type="Gene3D" id="3.20.19.10">
    <property type="entry name" value="Aconitase, domain 4"/>
    <property type="match status" value="1"/>
</dbReference>
<evidence type="ECO:0000256" key="7">
    <source>
        <dbReference type="ARBA" id="ARBA00022430"/>
    </source>
</evidence>
<dbReference type="NCBIfam" id="TIGR00171">
    <property type="entry name" value="leuD"/>
    <property type="match status" value="1"/>
</dbReference>
<evidence type="ECO:0000313" key="12">
    <source>
        <dbReference type="EMBL" id="MDZ5460519.1"/>
    </source>
</evidence>
<proteinExistence type="inferred from homology"/>
<organism evidence="12 13">
    <name type="scientific">Azohydromonas lata</name>
    <dbReference type="NCBI Taxonomy" id="45677"/>
    <lineage>
        <taxon>Bacteria</taxon>
        <taxon>Pseudomonadati</taxon>
        <taxon>Pseudomonadota</taxon>
        <taxon>Betaproteobacteria</taxon>
        <taxon>Burkholderiales</taxon>
        <taxon>Sphaerotilaceae</taxon>
        <taxon>Azohydromonas</taxon>
    </lineage>
</organism>
<dbReference type="RefSeq" id="WP_322467942.1">
    <property type="nucleotide sequence ID" value="NZ_JAXOJX010000072.1"/>
</dbReference>
<comment type="pathway">
    <text evidence="3">Amino-acid biosynthesis; L-leucine biosynthesis; L-leucine from 3-methyl-2-oxobutanoate: step 2/4.</text>
</comment>
<evidence type="ECO:0000259" key="11">
    <source>
        <dbReference type="Pfam" id="PF00694"/>
    </source>
</evidence>
<name>A0ABU5INP3_9BURK</name>
<comment type="function">
    <text evidence="2">Catalyzes the isomerization between 2-isopropylmalate and 3-isopropylmalate, via the formation of 2-isopropylmaleate.</text>
</comment>
<evidence type="ECO:0000256" key="5">
    <source>
        <dbReference type="ARBA" id="ARBA00011271"/>
    </source>
</evidence>
<dbReference type="InterPro" id="IPR033940">
    <property type="entry name" value="IPMI_Swivel"/>
</dbReference>
<sequence>MKPFTIVTGPAMPLVKDNIDTDVIIRIDRLTNLAKEELGPYAFEALRYRADGSLDTDCQLNRPEFRNAPVLLAGRNFGCGSSREGAVWALQGLGVRCVIAPSFGDIFFSNCFQNGVLPIRLPLQDVEALAVQCADGAALSVDLRTCILTAPDGSTRSIDVEPPRRQALLAGLDDIGLTLQDDAGIRAWQARDRLARPWVWSA</sequence>
<dbReference type="NCBIfam" id="NF002458">
    <property type="entry name" value="PRK01641.1"/>
    <property type="match status" value="1"/>
</dbReference>
<dbReference type="SUPFAM" id="SSF52016">
    <property type="entry name" value="LeuD/IlvD-like"/>
    <property type="match status" value="1"/>
</dbReference>
<protein>
    <recommendedName>
        <fullName evidence="6">3-isopropylmalate dehydratase</fullName>
        <ecNumber evidence="6">4.2.1.33</ecNumber>
    </recommendedName>
</protein>
<evidence type="ECO:0000256" key="9">
    <source>
        <dbReference type="ARBA" id="ARBA00023239"/>
    </source>
</evidence>
<dbReference type="PANTHER" id="PTHR43345:SF5">
    <property type="entry name" value="3-ISOPROPYLMALATE DEHYDRATASE SMALL SUBUNIT"/>
    <property type="match status" value="1"/>
</dbReference>
<dbReference type="EMBL" id="JAXOJX010000072">
    <property type="protein sequence ID" value="MDZ5460519.1"/>
    <property type="molecule type" value="Genomic_DNA"/>
</dbReference>
<evidence type="ECO:0000256" key="3">
    <source>
        <dbReference type="ARBA" id="ARBA00004729"/>
    </source>
</evidence>
<evidence type="ECO:0000256" key="8">
    <source>
        <dbReference type="ARBA" id="ARBA00022605"/>
    </source>
</evidence>
<gene>
    <name evidence="12" type="primary">leuD</name>
    <name evidence="12" type="ORF">SM757_28455</name>
</gene>
<feature type="domain" description="Aconitase A/isopropylmalate dehydratase small subunit swivel" evidence="11">
    <location>
        <begin position="1"/>
        <end position="122"/>
    </location>
</feature>
<dbReference type="InterPro" id="IPR015928">
    <property type="entry name" value="Aconitase/3IPM_dehydase_swvl"/>
</dbReference>
<dbReference type="PANTHER" id="PTHR43345">
    <property type="entry name" value="3-ISOPROPYLMALATE DEHYDRATASE SMALL SUBUNIT 2-RELATED-RELATED"/>
    <property type="match status" value="1"/>
</dbReference>
<evidence type="ECO:0000256" key="2">
    <source>
        <dbReference type="ARBA" id="ARBA00002695"/>
    </source>
</evidence>
<dbReference type="InterPro" id="IPR050075">
    <property type="entry name" value="LeuD"/>
</dbReference>
<evidence type="ECO:0000256" key="4">
    <source>
        <dbReference type="ARBA" id="ARBA00009845"/>
    </source>
</evidence>
<keyword evidence="8" id="KW-0028">Amino-acid biosynthesis</keyword>
<accession>A0ABU5INP3</accession>
<keyword evidence="13" id="KW-1185">Reference proteome</keyword>
<dbReference type="CDD" id="cd01577">
    <property type="entry name" value="IPMI_Swivel"/>
    <property type="match status" value="1"/>
</dbReference>
<dbReference type="InterPro" id="IPR000573">
    <property type="entry name" value="AconitaseA/IPMdHydase_ssu_swvl"/>
</dbReference>
<evidence type="ECO:0000256" key="10">
    <source>
        <dbReference type="ARBA" id="ARBA00023304"/>
    </source>
</evidence>
<keyword evidence="7" id="KW-0432">Leucine biosynthesis</keyword>
<comment type="caution">
    <text evidence="12">The sequence shown here is derived from an EMBL/GenBank/DDBJ whole genome shotgun (WGS) entry which is preliminary data.</text>
</comment>
<evidence type="ECO:0000256" key="1">
    <source>
        <dbReference type="ARBA" id="ARBA00000491"/>
    </source>
</evidence>
<comment type="catalytic activity">
    <reaction evidence="1">
        <text>(2R,3S)-3-isopropylmalate = (2S)-2-isopropylmalate</text>
        <dbReference type="Rhea" id="RHEA:32287"/>
        <dbReference type="ChEBI" id="CHEBI:1178"/>
        <dbReference type="ChEBI" id="CHEBI:35121"/>
        <dbReference type="EC" id="4.2.1.33"/>
    </reaction>
</comment>
<keyword evidence="10" id="KW-0100">Branched-chain amino acid biosynthesis</keyword>
<dbReference type="Proteomes" id="UP001293718">
    <property type="component" value="Unassembled WGS sequence"/>
</dbReference>
<comment type="subunit">
    <text evidence="5">Heterodimer of LeuC and LeuD.</text>
</comment>
<dbReference type="EC" id="4.2.1.33" evidence="6"/>
<reference evidence="12 13" key="1">
    <citation type="submission" date="2023-11" db="EMBL/GenBank/DDBJ databases">
        <title>Draft genome of Azohydromonas lata strain H1 (DSM1123), a polyhydroxyalkanoate producer.</title>
        <authorList>
            <person name="Traversa D."/>
            <person name="D'Addabbo P."/>
            <person name="Pazzani C."/>
            <person name="Manzari C."/>
            <person name="Chiara M."/>
            <person name="Scrascia M."/>
        </authorList>
    </citation>
    <scope>NUCLEOTIDE SEQUENCE [LARGE SCALE GENOMIC DNA]</scope>
    <source>
        <strain evidence="12 13">H1</strain>
    </source>
</reference>
<dbReference type="GO" id="GO:0003861">
    <property type="term" value="F:3-isopropylmalate dehydratase activity"/>
    <property type="evidence" value="ECO:0007669"/>
    <property type="project" value="UniProtKB-EC"/>
</dbReference>
<dbReference type="Pfam" id="PF00694">
    <property type="entry name" value="Aconitase_C"/>
    <property type="match status" value="1"/>
</dbReference>
<dbReference type="InterPro" id="IPR004431">
    <property type="entry name" value="3-IsopropMal_deHydase_ssu"/>
</dbReference>
<comment type="similarity">
    <text evidence="4">Belongs to the LeuD family. LeuD type 1 subfamily.</text>
</comment>
<evidence type="ECO:0000313" key="13">
    <source>
        <dbReference type="Proteomes" id="UP001293718"/>
    </source>
</evidence>
<evidence type="ECO:0000256" key="6">
    <source>
        <dbReference type="ARBA" id="ARBA00011998"/>
    </source>
</evidence>
<keyword evidence="9 12" id="KW-0456">Lyase</keyword>